<evidence type="ECO:0000313" key="2">
    <source>
        <dbReference type="Proteomes" id="UP000663193"/>
    </source>
</evidence>
<gene>
    <name evidence="1" type="ORF">JI435_430080</name>
</gene>
<dbReference type="VEuPathDB" id="FungiDB:JI435_430080"/>
<protein>
    <submittedName>
        <fullName evidence="1">Uncharacterized protein</fullName>
    </submittedName>
</protein>
<dbReference type="Proteomes" id="UP000663193">
    <property type="component" value="Chromosome 4"/>
</dbReference>
<accession>A0A7U2HZP1</accession>
<organism evidence="1 2">
    <name type="scientific">Phaeosphaeria nodorum (strain SN15 / ATCC MYA-4574 / FGSC 10173)</name>
    <name type="common">Glume blotch fungus</name>
    <name type="synonym">Parastagonospora nodorum</name>
    <dbReference type="NCBI Taxonomy" id="321614"/>
    <lineage>
        <taxon>Eukaryota</taxon>
        <taxon>Fungi</taxon>
        <taxon>Dikarya</taxon>
        <taxon>Ascomycota</taxon>
        <taxon>Pezizomycotina</taxon>
        <taxon>Dothideomycetes</taxon>
        <taxon>Pleosporomycetidae</taxon>
        <taxon>Pleosporales</taxon>
        <taxon>Pleosporineae</taxon>
        <taxon>Phaeosphaeriaceae</taxon>
        <taxon>Parastagonospora</taxon>
    </lineage>
</organism>
<dbReference type="EMBL" id="CP069026">
    <property type="protein sequence ID" value="QRC94002.1"/>
    <property type="molecule type" value="Genomic_DNA"/>
</dbReference>
<reference evidence="2" key="1">
    <citation type="journal article" date="2021" name="BMC Genomics">
        <title>Chromosome-level genome assembly and manually-curated proteome of model necrotroph Parastagonospora nodorum Sn15 reveals a genome-wide trove of candidate effector homologs, and redundancy of virulence-related functions within an accessory chromosome.</title>
        <authorList>
            <person name="Bertazzoni S."/>
            <person name="Jones D.A.B."/>
            <person name="Phan H.T."/>
            <person name="Tan K.-C."/>
            <person name="Hane J.K."/>
        </authorList>
    </citation>
    <scope>NUCLEOTIDE SEQUENCE [LARGE SCALE GENOMIC DNA]</scope>
    <source>
        <strain evidence="2">SN15 / ATCC MYA-4574 / FGSC 10173)</strain>
    </source>
</reference>
<sequence length="92" mass="10232">MVVDKSDRRVLYPTATCPHPSRLYSLAPTLCAAPKRSHSQRAFRSQCALAQMHNETFLAPFTAANFVYLEEALGVAFKIAVPRNSELLDHEG</sequence>
<keyword evidence="2" id="KW-1185">Reference proteome</keyword>
<evidence type="ECO:0000313" key="1">
    <source>
        <dbReference type="EMBL" id="QRC94002.1"/>
    </source>
</evidence>
<dbReference type="AlphaFoldDB" id="A0A7U2HZP1"/>
<name>A0A7U2HZP1_PHANO</name>
<proteinExistence type="predicted"/>